<sequence length="154" mass="18379">MFFRKKKKEDPNKKWYSIGIMTENGLEDGEYEILLDKFLEKVDNAGVITDLVRKEYDKERLEILEQKFDYPVLSSPAFIVSEIVQEDIIRETELLEKKHKWKKFFGFISLAEYLEADHRAIYNFNHAVLYTDSMEEVIHFLNQKSKETFLSNLN</sequence>
<dbReference type="EMBL" id="JARTFS010000008">
    <property type="protein sequence ID" value="MED4401995.1"/>
    <property type="molecule type" value="Genomic_DNA"/>
</dbReference>
<reference evidence="1 2" key="1">
    <citation type="submission" date="2023-03" db="EMBL/GenBank/DDBJ databases">
        <title>Bacillus Genome Sequencing.</title>
        <authorList>
            <person name="Dunlap C."/>
        </authorList>
    </citation>
    <scope>NUCLEOTIDE SEQUENCE [LARGE SCALE GENOMIC DNA]</scope>
    <source>
        <strain evidence="1 2">NRS-1717</strain>
    </source>
</reference>
<comment type="caution">
    <text evidence="1">The sequence shown here is derived from an EMBL/GenBank/DDBJ whole genome shotgun (WGS) entry which is preliminary data.</text>
</comment>
<accession>A0ABU6NYP5</accession>
<protein>
    <submittedName>
        <fullName evidence="1">Uncharacterized protein</fullName>
    </submittedName>
</protein>
<organism evidence="1 2">
    <name type="scientific">Metabacillus fastidiosus</name>
    <dbReference type="NCBI Taxonomy" id="1458"/>
    <lineage>
        <taxon>Bacteria</taxon>
        <taxon>Bacillati</taxon>
        <taxon>Bacillota</taxon>
        <taxon>Bacilli</taxon>
        <taxon>Bacillales</taxon>
        <taxon>Bacillaceae</taxon>
        <taxon>Metabacillus</taxon>
    </lineage>
</organism>
<name>A0ABU6NYP5_9BACI</name>
<dbReference type="RefSeq" id="WP_066228848.1">
    <property type="nucleotide sequence ID" value="NZ_JARTFQ010000002.1"/>
</dbReference>
<dbReference type="GeneID" id="301140954"/>
<keyword evidence="2" id="KW-1185">Reference proteome</keyword>
<evidence type="ECO:0000313" key="2">
    <source>
        <dbReference type="Proteomes" id="UP001342826"/>
    </source>
</evidence>
<gene>
    <name evidence="1" type="ORF">P9271_11765</name>
</gene>
<dbReference type="Proteomes" id="UP001342826">
    <property type="component" value="Unassembled WGS sequence"/>
</dbReference>
<proteinExistence type="predicted"/>
<evidence type="ECO:0000313" key="1">
    <source>
        <dbReference type="EMBL" id="MED4401995.1"/>
    </source>
</evidence>